<protein>
    <submittedName>
        <fullName evidence="7">Uncharacterized protein</fullName>
    </submittedName>
</protein>
<evidence type="ECO:0000256" key="2">
    <source>
        <dbReference type="ARBA" id="ARBA00022475"/>
    </source>
</evidence>
<evidence type="ECO:0000313" key="8">
    <source>
        <dbReference type="Proteomes" id="UP000887013"/>
    </source>
</evidence>
<evidence type="ECO:0000256" key="3">
    <source>
        <dbReference type="ARBA" id="ARBA00022692"/>
    </source>
</evidence>
<evidence type="ECO:0000256" key="6">
    <source>
        <dbReference type="SAM" id="Phobius"/>
    </source>
</evidence>
<sequence>MFHASAMSLYQISTGRAQIVITVAYILANIFVTALWHVVNRRKWALRNLLTDCHKFMFMMNKNCKNNNLFMNLCIVLSIMIPSVLAAMCAFFLHKAPVNYQEYYGFFLSYNSYSSYTVLLWNITTQISFLCMFSFPSCISIVCCAAYYKSCKVFKGFSDVVADIHQGVLNRYKVSKWMNMHRLLYELAHATEKALSPISLLIFSSQCLFMYISLAYCIVFQFNDQYFAILWYIISSSVLPLFSVVSVILCASKISEEILLIRTNLQLLYNTWVNESDADNKILLLMRNMITTKFPKMTAGNIMDLKLGLIFSIFGSLFTYGLLILNIVN</sequence>
<evidence type="ECO:0000256" key="5">
    <source>
        <dbReference type="ARBA" id="ARBA00023136"/>
    </source>
</evidence>
<keyword evidence="3 6" id="KW-0812">Transmembrane</keyword>
<keyword evidence="8" id="KW-1185">Reference proteome</keyword>
<feature type="transmembrane region" description="Helical" evidence="6">
    <location>
        <begin position="17"/>
        <end position="39"/>
    </location>
</feature>
<dbReference type="GO" id="GO:0005886">
    <property type="term" value="C:plasma membrane"/>
    <property type="evidence" value="ECO:0007669"/>
    <property type="project" value="UniProtKB-SubCell"/>
</dbReference>
<accession>A0A8X6UKI4</accession>
<feature type="transmembrane region" description="Helical" evidence="6">
    <location>
        <begin position="307"/>
        <end position="328"/>
    </location>
</feature>
<dbReference type="Proteomes" id="UP000887013">
    <property type="component" value="Unassembled WGS sequence"/>
</dbReference>
<evidence type="ECO:0000313" key="7">
    <source>
        <dbReference type="EMBL" id="GFU31006.1"/>
    </source>
</evidence>
<dbReference type="InterPro" id="IPR013604">
    <property type="entry name" value="7TM_chemorcpt"/>
</dbReference>
<dbReference type="OrthoDB" id="5800391at2759"/>
<keyword evidence="2" id="KW-1003">Cell membrane</keyword>
<feature type="transmembrane region" description="Helical" evidence="6">
    <location>
        <begin position="127"/>
        <end position="148"/>
    </location>
</feature>
<keyword evidence="5 6" id="KW-0472">Membrane</keyword>
<proteinExistence type="predicted"/>
<keyword evidence="4 6" id="KW-1133">Transmembrane helix</keyword>
<evidence type="ECO:0000256" key="4">
    <source>
        <dbReference type="ARBA" id="ARBA00022989"/>
    </source>
</evidence>
<organism evidence="7 8">
    <name type="scientific">Nephila pilipes</name>
    <name type="common">Giant wood spider</name>
    <name type="synonym">Nephila maculata</name>
    <dbReference type="NCBI Taxonomy" id="299642"/>
    <lineage>
        <taxon>Eukaryota</taxon>
        <taxon>Metazoa</taxon>
        <taxon>Ecdysozoa</taxon>
        <taxon>Arthropoda</taxon>
        <taxon>Chelicerata</taxon>
        <taxon>Arachnida</taxon>
        <taxon>Araneae</taxon>
        <taxon>Araneomorphae</taxon>
        <taxon>Entelegynae</taxon>
        <taxon>Araneoidea</taxon>
        <taxon>Nephilidae</taxon>
        <taxon>Nephila</taxon>
    </lineage>
</organism>
<feature type="transmembrane region" description="Helical" evidence="6">
    <location>
        <begin position="229"/>
        <end position="252"/>
    </location>
</feature>
<dbReference type="GO" id="GO:0050909">
    <property type="term" value="P:sensory perception of taste"/>
    <property type="evidence" value="ECO:0007669"/>
    <property type="project" value="InterPro"/>
</dbReference>
<reference evidence="7" key="1">
    <citation type="submission" date="2020-08" db="EMBL/GenBank/DDBJ databases">
        <title>Multicomponent nature underlies the extraordinary mechanical properties of spider dragline silk.</title>
        <authorList>
            <person name="Kono N."/>
            <person name="Nakamura H."/>
            <person name="Mori M."/>
            <person name="Yoshida Y."/>
            <person name="Ohtoshi R."/>
            <person name="Malay A.D."/>
            <person name="Moran D.A.P."/>
            <person name="Tomita M."/>
            <person name="Numata K."/>
            <person name="Arakawa K."/>
        </authorList>
    </citation>
    <scope>NUCLEOTIDE SEQUENCE</scope>
</reference>
<comment type="caution">
    <text evidence="7">The sequence shown here is derived from an EMBL/GenBank/DDBJ whole genome shotgun (WGS) entry which is preliminary data.</text>
</comment>
<comment type="subcellular location">
    <subcellularLocation>
        <location evidence="1">Cell membrane</location>
        <topology evidence="1">Multi-pass membrane protein</topology>
    </subcellularLocation>
</comment>
<dbReference type="AlphaFoldDB" id="A0A8X6UKI4"/>
<feature type="transmembrane region" description="Helical" evidence="6">
    <location>
        <begin position="200"/>
        <end position="223"/>
    </location>
</feature>
<evidence type="ECO:0000256" key="1">
    <source>
        <dbReference type="ARBA" id="ARBA00004651"/>
    </source>
</evidence>
<dbReference type="Pfam" id="PF08395">
    <property type="entry name" value="7tm_7"/>
    <property type="match status" value="1"/>
</dbReference>
<gene>
    <name evidence="7" type="primary">AVEN_245204_1</name>
    <name evidence="7" type="ORF">NPIL_244151</name>
</gene>
<name>A0A8X6UKI4_NEPPI</name>
<feature type="transmembrane region" description="Helical" evidence="6">
    <location>
        <begin position="69"/>
        <end position="93"/>
    </location>
</feature>
<dbReference type="EMBL" id="BMAW01129573">
    <property type="protein sequence ID" value="GFU31006.1"/>
    <property type="molecule type" value="Genomic_DNA"/>
</dbReference>